<keyword evidence="4" id="KW-1185">Reference proteome</keyword>
<evidence type="ECO:0000313" key="3">
    <source>
        <dbReference type="EMBL" id="KAF9778566.1"/>
    </source>
</evidence>
<evidence type="ECO:0000259" key="2">
    <source>
        <dbReference type="Pfam" id="PF00561"/>
    </source>
</evidence>
<keyword evidence="3" id="KW-0378">Hydrolase</keyword>
<dbReference type="GO" id="GO:0004622">
    <property type="term" value="F:phosphatidylcholine lysophospholipase activity"/>
    <property type="evidence" value="ECO:0007669"/>
    <property type="project" value="TreeGrafter"/>
</dbReference>
<dbReference type="Proteomes" id="UP000736335">
    <property type="component" value="Unassembled WGS sequence"/>
</dbReference>
<dbReference type="AlphaFoldDB" id="A0A9P6H467"/>
<organism evidence="3 4">
    <name type="scientific">Thelephora terrestris</name>
    <dbReference type="NCBI Taxonomy" id="56493"/>
    <lineage>
        <taxon>Eukaryota</taxon>
        <taxon>Fungi</taxon>
        <taxon>Dikarya</taxon>
        <taxon>Basidiomycota</taxon>
        <taxon>Agaricomycotina</taxon>
        <taxon>Agaricomycetes</taxon>
        <taxon>Thelephorales</taxon>
        <taxon>Thelephoraceae</taxon>
        <taxon>Thelephora</taxon>
    </lineage>
</organism>
<feature type="transmembrane region" description="Helical" evidence="1">
    <location>
        <begin position="27"/>
        <end position="46"/>
    </location>
</feature>
<dbReference type="EMBL" id="WIUZ02000022">
    <property type="protein sequence ID" value="KAF9778566.1"/>
    <property type="molecule type" value="Genomic_DNA"/>
</dbReference>
<protein>
    <submittedName>
        <fullName evidence="3">Alpha/Beta hydrolase protein</fullName>
    </submittedName>
</protein>
<sequence length="413" mass="45477">MGVSIDEKLVVPSPQKRPGLLSISERLRHVLTAAGIVYILAILSLFTPPVQRNAIFMHNLKLPWGANFSRPEEFGLSPLKTVNLVLTSTDNVTLGSWFTFSEPFYRSRIRSRALNVSEAESCIPEALRAYPTVLYLHGNAATRVVPTRVQIYSTFSSRVQVNVLAIDYRGFAESAGYPTEHGVIDDALSAIKWLVQKGAKLEDILIVGHSLGAGIATQSVERAEREFGQSFRGLVIMGGQASVPHQMETFVPRGIPVLRPVKLIPGGWNLLLAYTYTQLRTLDHISNVKSPVTIVHSHDDDNTPISHAVLIFDQLVSSVLGPAPPSFHTLPLSTSEEEFTALKIKHQEYRKLRDDAVTISRVADGAFVVNEVVRSDGVKLAFLETKYGGHGRIAAQEGVQDILADRYNLVKPL</sequence>
<dbReference type="GO" id="GO:0006660">
    <property type="term" value="P:phosphatidylserine catabolic process"/>
    <property type="evidence" value="ECO:0007669"/>
    <property type="project" value="TreeGrafter"/>
</dbReference>
<dbReference type="GO" id="GO:0005789">
    <property type="term" value="C:endoplasmic reticulum membrane"/>
    <property type="evidence" value="ECO:0007669"/>
    <property type="project" value="TreeGrafter"/>
</dbReference>
<name>A0A9P6H467_9AGAM</name>
<proteinExistence type="predicted"/>
<feature type="domain" description="AB hydrolase-1" evidence="2">
    <location>
        <begin position="131"/>
        <end position="251"/>
    </location>
</feature>
<keyword evidence="1" id="KW-1133">Transmembrane helix</keyword>
<evidence type="ECO:0000313" key="4">
    <source>
        <dbReference type="Proteomes" id="UP000736335"/>
    </source>
</evidence>
<dbReference type="Pfam" id="PF00561">
    <property type="entry name" value="Abhydrolase_1"/>
    <property type="match status" value="1"/>
</dbReference>
<reference evidence="3" key="1">
    <citation type="journal article" date="2020" name="Nat. Commun.">
        <title>Large-scale genome sequencing of mycorrhizal fungi provides insights into the early evolution of symbiotic traits.</title>
        <authorList>
            <person name="Miyauchi S."/>
            <person name="Kiss E."/>
            <person name="Kuo A."/>
            <person name="Drula E."/>
            <person name="Kohler A."/>
            <person name="Sanchez-Garcia M."/>
            <person name="Morin E."/>
            <person name="Andreopoulos B."/>
            <person name="Barry K.W."/>
            <person name="Bonito G."/>
            <person name="Buee M."/>
            <person name="Carver A."/>
            <person name="Chen C."/>
            <person name="Cichocki N."/>
            <person name="Clum A."/>
            <person name="Culley D."/>
            <person name="Crous P.W."/>
            <person name="Fauchery L."/>
            <person name="Girlanda M."/>
            <person name="Hayes R.D."/>
            <person name="Keri Z."/>
            <person name="LaButti K."/>
            <person name="Lipzen A."/>
            <person name="Lombard V."/>
            <person name="Magnuson J."/>
            <person name="Maillard F."/>
            <person name="Murat C."/>
            <person name="Nolan M."/>
            <person name="Ohm R.A."/>
            <person name="Pangilinan J."/>
            <person name="Pereira M.F."/>
            <person name="Perotto S."/>
            <person name="Peter M."/>
            <person name="Pfister S."/>
            <person name="Riley R."/>
            <person name="Sitrit Y."/>
            <person name="Stielow J.B."/>
            <person name="Szollosi G."/>
            <person name="Zifcakova L."/>
            <person name="Stursova M."/>
            <person name="Spatafora J.W."/>
            <person name="Tedersoo L."/>
            <person name="Vaario L.M."/>
            <person name="Yamada A."/>
            <person name="Yan M."/>
            <person name="Wang P."/>
            <person name="Xu J."/>
            <person name="Bruns T."/>
            <person name="Baldrian P."/>
            <person name="Vilgalys R."/>
            <person name="Dunand C."/>
            <person name="Henrissat B."/>
            <person name="Grigoriev I.V."/>
            <person name="Hibbett D."/>
            <person name="Nagy L.G."/>
            <person name="Martin F.M."/>
        </authorList>
    </citation>
    <scope>NUCLEOTIDE SEQUENCE</scope>
    <source>
        <strain evidence="3">UH-Tt-Lm1</strain>
    </source>
</reference>
<keyword evidence="1" id="KW-0812">Transmembrane</keyword>
<evidence type="ECO:0000256" key="1">
    <source>
        <dbReference type="SAM" id="Phobius"/>
    </source>
</evidence>
<keyword evidence="1" id="KW-0472">Membrane</keyword>
<dbReference type="InterPro" id="IPR000073">
    <property type="entry name" value="AB_hydrolase_1"/>
</dbReference>
<dbReference type="OrthoDB" id="446723at2759"/>
<comment type="caution">
    <text evidence="3">The sequence shown here is derived from an EMBL/GenBank/DDBJ whole genome shotgun (WGS) entry which is preliminary data.</text>
</comment>
<dbReference type="InterPro" id="IPR029058">
    <property type="entry name" value="AB_hydrolase_fold"/>
</dbReference>
<gene>
    <name evidence="3" type="ORF">BJ322DRAFT_1091269</name>
</gene>
<dbReference type="SUPFAM" id="SSF53474">
    <property type="entry name" value="alpha/beta-Hydrolases"/>
    <property type="match status" value="1"/>
</dbReference>
<dbReference type="GO" id="GO:0047372">
    <property type="term" value="F:monoacylglycerol lipase activity"/>
    <property type="evidence" value="ECO:0007669"/>
    <property type="project" value="TreeGrafter"/>
</dbReference>
<dbReference type="Gene3D" id="3.40.50.1820">
    <property type="entry name" value="alpha/beta hydrolase"/>
    <property type="match status" value="1"/>
</dbReference>
<dbReference type="GO" id="GO:0052651">
    <property type="term" value="P:monoacylglycerol catabolic process"/>
    <property type="evidence" value="ECO:0007669"/>
    <property type="project" value="TreeGrafter"/>
</dbReference>
<dbReference type="PANTHER" id="PTHR12277:SF194">
    <property type="entry name" value="FI04476P"/>
    <property type="match status" value="1"/>
</dbReference>
<accession>A0A9P6H467</accession>
<reference evidence="3" key="2">
    <citation type="submission" date="2020-11" db="EMBL/GenBank/DDBJ databases">
        <authorList>
            <consortium name="DOE Joint Genome Institute"/>
            <person name="Kuo A."/>
            <person name="Miyauchi S."/>
            <person name="Kiss E."/>
            <person name="Drula E."/>
            <person name="Kohler A."/>
            <person name="Sanchez-Garcia M."/>
            <person name="Andreopoulos B."/>
            <person name="Barry K.W."/>
            <person name="Bonito G."/>
            <person name="Buee M."/>
            <person name="Carver A."/>
            <person name="Chen C."/>
            <person name="Cichocki N."/>
            <person name="Clum A."/>
            <person name="Culley D."/>
            <person name="Crous P.W."/>
            <person name="Fauchery L."/>
            <person name="Girlanda M."/>
            <person name="Hayes R."/>
            <person name="Keri Z."/>
            <person name="Labutti K."/>
            <person name="Lipzen A."/>
            <person name="Lombard V."/>
            <person name="Magnuson J."/>
            <person name="Maillard F."/>
            <person name="Morin E."/>
            <person name="Murat C."/>
            <person name="Nolan M."/>
            <person name="Ohm R."/>
            <person name="Pangilinan J."/>
            <person name="Pereira M."/>
            <person name="Perotto S."/>
            <person name="Peter M."/>
            <person name="Riley R."/>
            <person name="Sitrit Y."/>
            <person name="Stielow B."/>
            <person name="Szollosi G."/>
            <person name="Zifcakova L."/>
            <person name="Stursova M."/>
            <person name="Spatafora J.W."/>
            <person name="Tedersoo L."/>
            <person name="Vaario L.-M."/>
            <person name="Yamada A."/>
            <person name="Yan M."/>
            <person name="Wang P."/>
            <person name="Xu J."/>
            <person name="Bruns T."/>
            <person name="Baldrian P."/>
            <person name="Vilgalys R."/>
            <person name="Henrissat B."/>
            <person name="Grigoriev I.V."/>
            <person name="Hibbett D."/>
            <person name="Nagy L.G."/>
            <person name="Martin F.M."/>
        </authorList>
    </citation>
    <scope>NUCLEOTIDE SEQUENCE</scope>
    <source>
        <strain evidence="3">UH-Tt-Lm1</strain>
    </source>
</reference>
<dbReference type="PANTHER" id="PTHR12277">
    <property type="entry name" value="ALPHA/BETA HYDROLASE DOMAIN-CONTAINING PROTEIN"/>
    <property type="match status" value="1"/>
</dbReference>